<keyword evidence="1" id="KW-0732">Signal</keyword>
<dbReference type="EMBL" id="JAAMPI010001463">
    <property type="protein sequence ID" value="KAF4625100.1"/>
    <property type="molecule type" value="Genomic_DNA"/>
</dbReference>
<organism evidence="2 3">
    <name type="scientific">Cudoniella acicularis</name>
    <dbReference type="NCBI Taxonomy" id="354080"/>
    <lineage>
        <taxon>Eukaryota</taxon>
        <taxon>Fungi</taxon>
        <taxon>Dikarya</taxon>
        <taxon>Ascomycota</taxon>
        <taxon>Pezizomycotina</taxon>
        <taxon>Leotiomycetes</taxon>
        <taxon>Helotiales</taxon>
        <taxon>Tricladiaceae</taxon>
        <taxon>Cudoniella</taxon>
    </lineage>
</organism>
<dbReference type="OrthoDB" id="3527313at2759"/>
<protein>
    <submittedName>
        <fullName evidence="2">Uncharacterized protein</fullName>
    </submittedName>
</protein>
<accession>A0A8H4R7Y4</accession>
<keyword evidence="3" id="KW-1185">Reference proteome</keyword>
<evidence type="ECO:0000313" key="2">
    <source>
        <dbReference type="EMBL" id="KAF4625100.1"/>
    </source>
</evidence>
<evidence type="ECO:0000313" key="3">
    <source>
        <dbReference type="Proteomes" id="UP000566819"/>
    </source>
</evidence>
<feature type="signal peptide" evidence="1">
    <location>
        <begin position="1"/>
        <end position="17"/>
    </location>
</feature>
<reference evidence="2 3" key="1">
    <citation type="submission" date="2020-03" db="EMBL/GenBank/DDBJ databases">
        <title>Draft Genome Sequence of Cudoniella acicularis.</title>
        <authorList>
            <person name="Buettner E."/>
            <person name="Kellner H."/>
        </authorList>
    </citation>
    <scope>NUCLEOTIDE SEQUENCE [LARGE SCALE GENOMIC DNA]</scope>
    <source>
        <strain evidence="2 3">DSM 108380</strain>
    </source>
</reference>
<feature type="chain" id="PRO_5034316211" evidence="1">
    <location>
        <begin position="18"/>
        <end position="127"/>
    </location>
</feature>
<evidence type="ECO:0000256" key="1">
    <source>
        <dbReference type="SAM" id="SignalP"/>
    </source>
</evidence>
<sequence>MLTTSFFTTILATSIDTLYCTVDISRAGREGDRMSAGMVRAAVEKEIRIMDEYGSWRCRAVTVDPKNTNWIKIACRNEAEHKLVKRVVETKVGAGVRVLRDELYPIKVDNVKRTAVLDKNNESEQER</sequence>
<comment type="caution">
    <text evidence="2">The sequence shown here is derived from an EMBL/GenBank/DDBJ whole genome shotgun (WGS) entry which is preliminary data.</text>
</comment>
<gene>
    <name evidence="2" type="ORF">G7Y89_g13069</name>
</gene>
<proteinExistence type="predicted"/>
<dbReference type="AlphaFoldDB" id="A0A8H4R7Y4"/>
<name>A0A8H4R7Y4_9HELO</name>
<dbReference type="Proteomes" id="UP000566819">
    <property type="component" value="Unassembled WGS sequence"/>
</dbReference>